<reference evidence="2 3" key="1">
    <citation type="submission" date="2016-10" db="EMBL/GenBank/DDBJ databases">
        <authorList>
            <person name="de Groot N.N."/>
        </authorList>
    </citation>
    <scope>NUCLEOTIDE SEQUENCE [LARGE SCALE GENOMIC DNA]</scope>
    <source>
        <strain evidence="2 3">CGMCC 4.3491</strain>
    </source>
</reference>
<dbReference type="AlphaFoldDB" id="A0A1H3S011"/>
<dbReference type="OrthoDB" id="3261041at2"/>
<feature type="transmembrane region" description="Helical" evidence="1">
    <location>
        <begin position="400"/>
        <end position="428"/>
    </location>
</feature>
<feature type="transmembrane region" description="Helical" evidence="1">
    <location>
        <begin position="373"/>
        <end position="394"/>
    </location>
</feature>
<feature type="transmembrane region" description="Helical" evidence="1">
    <location>
        <begin position="449"/>
        <end position="474"/>
    </location>
</feature>
<feature type="transmembrane region" description="Helical" evidence="1">
    <location>
        <begin position="302"/>
        <end position="320"/>
    </location>
</feature>
<keyword evidence="1" id="KW-0812">Transmembrane</keyword>
<keyword evidence="3" id="KW-1185">Reference proteome</keyword>
<feature type="transmembrane region" description="Helical" evidence="1">
    <location>
        <begin position="56"/>
        <end position="79"/>
    </location>
</feature>
<dbReference type="RefSeq" id="WP_092555514.1">
    <property type="nucleotide sequence ID" value="NZ_FNPZ01000003.1"/>
</dbReference>
<keyword evidence="1" id="KW-1133">Transmembrane helix</keyword>
<feature type="transmembrane region" description="Helical" evidence="1">
    <location>
        <begin position="232"/>
        <end position="252"/>
    </location>
</feature>
<organism evidence="2 3">
    <name type="scientific">Herbiconiux ginsengi</name>
    <dbReference type="NCBI Taxonomy" id="381665"/>
    <lineage>
        <taxon>Bacteria</taxon>
        <taxon>Bacillati</taxon>
        <taxon>Actinomycetota</taxon>
        <taxon>Actinomycetes</taxon>
        <taxon>Micrococcales</taxon>
        <taxon>Microbacteriaceae</taxon>
        <taxon>Herbiconiux</taxon>
    </lineage>
</organism>
<feature type="transmembrane region" description="Helical" evidence="1">
    <location>
        <begin position="100"/>
        <end position="126"/>
    </location>
</feature>
<gene>
    <name evidence="2" type="ORF">SAMN05216554_3185</name>
</gene>
<evidence type="ECO:0000313" key="2">
    <source>
        <dbReference type="EMBL" id="SDZ30895.1"/>
    </source>
</evidence>
<name>A0A1H3S011_9MICO</name>
<keyword evidence="1" id="KW-0472">Membrane</keyword>
<evidence type="ECO:0000313" key="3">
    <source>
        <dbReference type="Proteomes" id="UP000198891"/>
    </source>
</evidence>
<dbReference type="STRING" id="381665.SAMN05216554_3185"/>
<dbReference type="Proteomes" id="UP000198891">
    <property type="component" value="Unassembled WGS sequence"/>
</dbReference>
<proteinExistence type="predicted"/>
<feature type="transmembrane region" description="Helical" evidence="1">
    <location>
        <begin position="132"/>
        <end position="151"/>
    </location>
</feature>
<dbReference type="EMBL" id="FNPZ01000003">
    <property type="protein sequence ID" value="SDZ30895.1"/>
    <property type="molecule type" value="Genomic_DNA"/>
</dbReference>
<sequence length="526" mass="54026">MVATLVKLRFLVLRNSLKRSVWQLVAVIIGAVYGLGILGVAVAGLVALGFAPTELATTVVVLAGSAVVLGWIVVPLVAFGVEQTLDPARLVVFPLPMSKLLVGLTAAGVLGVPGIVTSIAALATIATWIRSPFAAVAAAVCAVLAVLTCVVGSRTVAALSTSLQSRRRFRELAGILVFIPLILLGPIIVGLSRGIALSADALPGIARALSWSPLGAPWAVPADIAIGDFGAAGLKFLIALATLALLVVIWRWSLGVALVSPVSSGGKRVARGKTGLFGVLPATPAGAIAARALTYWRRDPRYARQLIVVPLIPVLLWFYSNNMGSLALLNAAGPIIAFLLALGLYTDISYDGTAFATHIADGVRGRDDRIGRVAALAIIAVPLVILITVGSVAVSGSWSLLPMLFGLCAAALLGGFGVVSVSSSQLIVPVPAAGDNPFKSAPGAGFTTALSAFATWGVLLLLMIPASVLAVLSLVFSSVLLGWLTLVVGIVLGTVFFVIGVRIGGAQLDQRAPDLLVRLRAQRSAA</sequence>
<feature type="transmembrane region" description="Helical" evidence="1">
    <location>
        <begin position="21"/>
        <end position="50"/>
    </location>
</feature>
<feature type="transmembrane region" description="Helical" evidence="1">
    <location>
        <begin position="480"/>
        <end position="501"/>
    </location>
</feature>
<protein>
    <submittedName>
        <fullName evidence="2">ABC-2 type transport system permease protein</fullName>
    </submittedName>
</protein>
<evidence type="ECO:0000256" key="1">
    <source>
        <dbReference type="SAM" id="Phobius"/>
    </source>
</evidence>
<accession>A0A1H3S011</accession>
<feature type="transmembrane region" description="Helical" evidence="1">
    <location>
        <begin position="326"/>
        <end position="345"/>
    </location>
</feature>
<feature type="transmembrane region" description="Helical" evidence="1">
    <location>
        <begin position="172"/>
        <end position="195"/>
    </location>
</feature>